<dbReference type="Ensembl" id="ENSMUST00000173826.2">
    <property type="protein sequence ID" value="ENSMUSP00000134482.2"/>
    <property type="gene ID" value="ENSMUSG00000045655.10"/>
</dbReference>
<dbReference type="GeneTree" id="ENSGT00940000154512"/>
<evidence type="ECO:0000313" key="3">
    <source>
        <dbReference type="Proteomes" id="UP000000589"/>
    </source>
</evidence>
<dbReference type="VEuPathDB" id="HostDB:ENSMUSG00000045655"/>
<evidence type="ECO:0000313" key="2">
    <source>
        <dbReference type="MGI" id="MGI:2145738"/>
    </source>
</evidence>
<dbReference type="AGR" id="MGI:2145738"/>
<keyword evidence="3" id="KW-1185">Reference proteome</keyword>
<reference evidence="1" key="4">
    <citation type="submission" date="2025-09" db="UniProtKB">
        <authorList>
            <consortium name="Ensembl"/>
        </authorList>
    </citation>
    <scope>IDENTIFICATION</scope>
    <source>
        <strain evidence="1">C57BL/6J</strain>
    </source>
</reference>
<name>G3UZG0_MOUSE</name>
<accession>G3UZG0</accession>
<protein>
    <submittedName>
        <fullName evidence="1">Family with sequence similarity 216, member B</fullName>
    </submittedName>
</protein>
<evidence type="ECO:0000313" key="1">
    <source>
        <dbReference type="Ensembl" id="ENSMUSP00000134482.2"/>
    </source>
</evidence>
<dbReference type="MGI" id="MGI:2145738">
    <property type="gene designation" value="Fam216b"/>
</dbReference>
<dbReference type="AlphaFoldDB" id="G3UZG0"/>
<dbReference type="HOGENOM" id="CLU_2721575_0_0_1"/>
<dbReference type="Proteomes" id="UP000000589">
    <property type="component" value="Chromosome 14"/>
</dbReference>
<proteinExistence type="predicted"/>
<dbReference type="ExpressionAtlas" id="G3UZG0">
    <property type="expression patterns" value="baseline and differential"/>
</dbReference>
<organism evidence="1 3">
    <name type="scientific">Mus musculus</name>
    <name type="common">Mouse</name>
    <dbReference type="NCBI Taxonomy" id="10090"/>
    <lineage>
        <taxon>Eukaryota</taxon>
        <taxon>Metazoa</taxon>
        <taxon>Chordata</taxon>
        <taxon>Craniata</taxon>
        <taxon>Vertebrata</taxon>
        <taxon>Euteleostomi</taxon>
        <taxon>Mammalia</taxon>
        <taxon>Eutheria</taxon>
        <taxon>Euarchontoglires</taxon>
        <taxon>Glires</taxon>
        <taxon>Rodentia</taxon>
        <taxon>Myomorpha</taxon>
        <taxon>Muroidea</taxon>
        <taxon>Muridae</taxon>
        <taxon>Murinae</taxon>
        <taxon>Mus</taxon>
        <taxon>Mus</taxon>
    </lineage>
</organism>
<dbReference type="Bgee" id="ENSMUSG00000045655">
    <property type="expression patterns" value="Expressed in otolith organ and 48 other cell types or tissues"/>
</dbReference>
<reference evidence="1" key="3">
    <citation type="submission" date="2025-08" db="UniProtKB">
        <authorList>
            <consortium name="Ensembl"/>
        </authorList>
    </citation>
    <scope>IDENTIFICATION</scope>
    <source>
        <strain evidence="1">C57BL/6J</strain>
    </source>
</reference>
<reference evidence="1 3" key="2">
    <citation type="journal article" date="2011" name="PLoS Biol.">
        <title>Modernizing reference genome assemblies.</title>
        <authorList>
            <person name="Church D.M."/>
            <person name="Schneider V.A."/>
            <person name="Graves T."/>
            <person name="Auger K."/>
            <person name="Cunningham F."/>
            <person name="Bouk N."/>
            <person name="Chen H.C."/>
            <person name="Agarwala R."/>
            <person name="McLaren W.M."/>
            <person name="Ritchie G.R."/>
            <person name="Albracht D."/>
            <person name="Kremitzki M."/>
            <person name="Rock S."/>
            <person name="Kotkiewicz H."/>
            <person name="Kremitzki C."/>
            <person name="Wollam A."/>
            <person name="Trani L."/>
            <person name="Fulton L."/>
            <person name="Fulton R."/>
            <person name="Matthews L."/>
            <person name="Whitehead S."/>
            <person name="Chow W."/>
            <person name="Torrance J."/>
            <person name="Dunn M."/>
            <person name="Harden G."/>
            <person name="Threadgold G."/>
            <person name="Wood J."/>
            <person name="Collins J."/>
            <person name="Heath P."/>
            <person name="Griffiths G."/>
            <person name="Pelan S."/>
            <person name="Grafham D."/>
            <person name="Eichler E.E."/>
            <person name="Weinstock G."/>
            <person name="Mardis E.R."/>
            <person name="Wilson R.K."/>
            <person name="Howe K."/>
            <person name="Flicek P."/>
            <person name="Hubbard T."/>
        </authorList>
    </citation>
    <scope>NUCLEOTIDE SEQUENCE [LARGE SCALE GENOMIC DNA]</scope>
    <source>
        <strain evidence="1 3">C57BL/6J</strain>
    </source>
</reference>
<gene>
    <name evidence="1 2" type="primary">Fam216b</name>
    <name evidence="2" type="synonym">AU021034</name>
</gene>
<sequence length="72" mass="7786">MWKDLPQNVPRIPRIQVPAAAADNSLLKVRGLVPTGKGFPSFFGGVGTLCPVCVRGPKSRAEVLLVQHHEDL</sequence>
<reference evidence="1 3" key="1">
    <citation type="journal article" date="2009" name="PLoS Biol.">
        <title>Lineage-specific biology revealed by a finished genome assembly of the mouse.</title>
        <authorList>
            <consortium name="Mouse Genome Sequencing Consortium"/>
            <person name="Church D.M."/>
            <person name="Goodstadt L."/>
            <person name="Hillier L.W."/>
            <person name="Zody M.C."/>
            <person name="Goldstein S."/>
            <person name="She X."/>
            <person name="Bult C.J."/>
            <person name="Agarwala R."/>
            <person name="Cherry J.L."/>
            <person name="DiCuccio M."/>
            <person name="Hlavina W."/>
            <person name="Kapustin Y."/>
            <person name="Meric P."/>
            <person name="Maglott D."/>
            <person name="Birtle Z."/>
            <person name="Marques A.C."/>
            <person name="Graves T."/>
            <person name="Zhou S."/>
            <person name="Teague B."/>
            <person name="Potamousis K."/>
            <person name="Churas C."/>
            <person name="Place M."/>
            <person name="Herschleb J."/>
            <person name="Runnheim R."/>
            <person name="Forrest D."/>
            <person name="Amos-Landgraf J."/>
            <person name="Schwartz D.C."/>
            <person name="Cheng Z."/>
            <person name="Lindblad-Toh K."/>
            <person name="Eichler E.E."/>
            <person name="Ponting C.P."/>
        </authorList>
    </citation>
    <scope>NUCLEOTIDE SEQUENCE [LARGE SCALE GENOMIC DNA]</scope>
    <source>
        <strain evidence="1 3">C57BL/6J</strain>
    </source>
</reference>
<dbReference type="Antibodypedia" id="42211">
    <property type="antibodies" value="46 antibodies from 17 providers"/>
</dbReference>
<dbReference type="ProteomicsDB" id="369446"/>